<dbReference type="EMBL" id="LAZR01013011">
    <property type="protein sequence ID" value="KKM24012.1"/>
    <property type="molecule type" value="Genomic_DNA"/>
</dbReference>
<feature type="non-terminal residue" evidence="1">
    <location>
        <position position="1"/>
    </location>
</feature>
<evidence type="ECO:0000313" key="1">
    <source>
        <dbReference type="EMBL" id="KKM24012.1"/>
    </source>
</evidence>
<reference evidence="1" key="1">
    <citation type="journal article" date="2015" name="Nature">
        <title>Complex archaea that bridge the gap between prokaryotes and eukaryotes.</title>
        <authorList>
            <person name="Spang A."/>
            <person name="Saw J.H."/>
            <person name="Jorgensen S.L."/>
            <person name="Zaremba-Niedzwiedzka K."/>
            <person name="Martijn J."/>
            <person name="Lind A.E."/>
            <person name="van Eijk R."/>
            <person name="Schleper C."/>
            <person name="Guy L."/>
            <person name="Ettema T.J."/>
        </authorList>
    </citation>
    <scope>NUCLEOTIDE SEQUENCE</scope>
</reference>
<sequence>LRLIISARSNDAAIYDSVNIRFNGDSGANYDWGAFRSQSLDSYAAWEGADDNEIALPGVPGTSVASGTFGGACIFVHDYADDRRFKIVRLHGAGPHTIDADITRNEIGVGSWLSYGNGINQISITLTSTNTFAIGSHFQIIGVREKVVVTSVEGMAAGTVVVYDEDVELGSFGQIRFKGEGIEALDSGSYAAVRIGDVEDWIEVLGGVGFENSWVNFNSATGTYQTAAYFKDPFEIVHLKGHVKDGNVNAVIYTLPAGYRPAQQMVLVVGDNSGAGLIDVRADGGVRASSTIDNTWVSLDNISFRADQ</sequence>
<accession>A0A0F9I959</accession>
<comment type="caution">
    <text evidence="1">The sequence shown here is derived from an EMBL/GenBank/DDBJ whole genome shotgun (WGS) entry which is preliminary data.</text>
</comment>
<gene>
    <name evidence="1" type="ORF">LCGC14_1609410</name>
</gene>
<organism evidence="1">
    <name type="scientific">marine sediment metagenome</name>
    <dbReference type="NCBI Taxonomy" id="412755"/>
    <lineage>
        <taxon>unclassified sequences</taxon>
        <taxon>metagenomes</taxon>
        <taxon>ecological metagenomes</taxon>
    </lineage>
</organism>
<name>A0A0F9I959_9ZZZZ</name>
<dbReference type="AlphaFoldDB" id="A0A0F9I959"/>
<proteinExistence type="predicted"/>
<protein>
    <submittedName>
        <fullName evidence="1">Uncharacterized protein</fullName>
    </submittedName>
</protein>